<evidence type="ECO:0000313" key="2">
    <source>
        <dbReference type="Proteomes" id="UP001163823"/>
    </source>
</evidence>
<comment type="caution">
    <text evidence="1">The sequence shown here is derived from an EMBL/GenBank/DDBJ whole genome shotgun (WGS) entry which is preliminary data.</text>
</comment>
<evidence type="ECO:0000313" key="1">
    <source>
        <dbReference type="EMBL" id="KAJ7954967.1"/>
    </source>
</evidence>
<name>A0AAD7LBG6_QUISA</name>
<dbReference type="Proteomes" id="UP001163823">
    <property type="component" value="Chromosome 9"/>
</dbReference>
<sequence>MLAANWQPQFSQLESKLAPSFPPKHGRTFVVNEISKAPIMASVFQQALPGAANTNIYHMEMHSDSSKMG</sequence>
<proteinExistence type="predicted"/>
<keyword evidence="2" id="KW-1185">Reference proteome</keyword>
<dbReference type="KEGG" id="qsa:O6P43_021638"/>
<dbReference type="EMBL" id="JARAOO010000009">
    <property type="protein sequence ID" value="KAJ7954967.1"/>
    <property type="molecule type" value="Genomic_DNA"/>
</dbReference>
<reference evidence="1" key="1">
    <citation type="journal article" date="2023" name="Science">
        <title>Elucidation of the pathway for biosynthesis of saponin adjuvants from the soapbark tree.</title>
        <authorList>
            <person name="Reed J."/>
            <person name="Orme A."/>
            <person name="El-Demerdash A."/>
            <person name="Owen C."/>
            <person name="Martin L.B.B."/>
            <person name="Misra R.C."/>
            <person name="Kikuchi S."/>
            <person name="Rejzek M."/>
            <person name="Martin A.C."/>
            <person name="Harkess A."/>
            <person name="Leebens-Mack J."/>
            <person name="Louveau T."/>
            <person name="Stephenson M.J."/>
            <person name="Osbourn A."/>
        </authorList>
    </citation>
    <scope>NUCLEOTIDE SEQUENCE</scope>
    <source>
        <strain evidence="1">S10</strain>
    </source>
</reference>
<accession>A0AAD7LBG6</accession>
<protein>
    <submittedName>
        <fullName evidence="1">Uncharacterized protein</fullName>
    </submittedName>
</protein>
<gene>
    <name evidence="1" type="ORF">O6P43_021638</name>
</gene>
<organism evidence="1 2">
    <name type="scientific">Quillaja saponaria</name>
    <name type="common">Soap bark tree</name>
    <dbReference type="NCBI Taxonomy" id="32244"/>
    <lineage>
        <taxon>Eukaryota</taxon>
        <taxon>Viridiplantae</taxon>
        <taxon>Streptophyta</taxon>
        <taxon>Embryophyta</taxon>
        <taxon>Tracheophyta</taxon>
        <taxon>Spermatophyta</taxon>
        <taxon>Magnoliopsida</taxon>
        <taxon>eudicotyledons</taxon>
        <taxon>Gunneridae</taxon>
        <taxon>Pentapetalae</taxon>
        <taxon>rosids</taxon>
        <taxon>fabids</taxon>
        <taxon>Fabales</taxon>
        <taxon>Quillajaceae</taxon>
        <taxon>Quillaja</taxon>
    </lineage>
</organism>
<dbReference type="AlphaFoldDB" id="A0AAD7LBG6"/>